<evidence type="ECO:0000313" key="5">
    <source>
        <dbReference type="EMBL" id="CAF2091564.1"/>
    </source>
</evidence>
<dbReference type="GO" id="GO:0003723">
    <property type="term" value="F:RNA binding"/>
    <property type="evidence" value="ECO:0007669"/>
    <property type="project" value="InterPro"/>
</dbReference>
<dbReference type="PROSITE" id="PS51375">
    <property type="entry name" value="PPR"/>
    <property type="match status" value="3"/>
</dbReference>
<accession>A0A816TFJ0</accession>
<feature type="domain" description="DYW" evidence="4">
    <location>
        <begin position="545"/>
        <end position="636"/>
    </location>
</feature>
<dbReference type="AlphaFoldDB" id="A0A816TFJ0"/>
<keyword evidence="2" id="KW-0677">Repeat</keyword>
<evidence type="ECO:0000259" key="4">
    <source>
        <dbReference type="Pfam" id="PF14432"/>
    </source>
</evidence>
<dbReference type="GO" id="GO:0008270">
    <property type="term" value="F:zinc ion binding"/>
    <property type="evidence" value="ECO:0007669"/>
    <property type="project" value="InterPro"/>
</dbReference>
<organism evidence="5">
    <name type="scientific">Brassica napus</name>
    <name type="common">Rape</name>
    <dbReference type="NCBI Taxonomy" id="3708"/>
    <lineage>
        <taxon>Eukaryota</taxon>
        <taxon>Viridiplantae</taxon>
        <taxon>Streptophyta</taxon>
        <taxon>Embryophyta</taxon>
        <taxon>Tracheophyta</taxon>
        <taxon>Spermatophyta</taxon>
        <taxon>Magnoliopsida</taxon>
        <taxon>eudicotyledons</taxon>
        <taxon>Gunneridae</taxon>
        <taxon>Pentapetalae</taxon>
        <taxon>rosids</taxon>
        <taxon>malvids</taxon>
        <taxon>Brassicales</taxon>
        <taxon>Brassicaceae</taxon>
        <taxon>Brassiceae</taxon>
        <taxon>Brassica</taxon>
    </lineage>
</organism>
<dbReference type="InterPro" id="IPR011990">
    <property type="entry name" value="TPR-like_helical_dom_sf"/>
</dbReference>
<comment type="similarity">
    <text evidence="1">Belongs to the PPR family. PCMP-H subfamily.</text>
</comment>
<dbReference type="InterPro" id="IPR032867">
    <property type="entry name" value="DYW_dom"/>
</dbReference>
<feature type="repeat" description="PPR" evidence="3">
    <location>
        <begin position="227"/>
        <end position="261"/>
    </location>
</feature>
<gene>
    <name evidence="5" type="ORF">DARMORV10_A06P47470.1</name>
</gene>
<dbReference type="NCBIfam" id="TIGR00756">
    <property type="entry name" value="PPR"/>
    <property type="match status" value="5"/>
</dbReference>
<feature type="repeat" description="PPR" evidence="3">
    <location>
        <begin position="329"/>
        <end position="359"/>
    </location>
</feature>
<sequence>MASSPILTTSLPQKQLTTSSSSAAGFRLPPPEKLAVLLDKSESVDLVKQIHAAILRRNLFLHPYHPVLNLKLHRAYASHGKIHHSLSLIHQTIDPDLFLFSAAINTASTNGLRDQAFLLYFQLLSSETVPNEFTFSSILKSCSTQSVKAVHTHVLKFGLGLDPYVATGLVDVYARGGGDVVSAQKVFDRMPERSIVSSTAMITCYAKQGNVEAARALFERVPETERDIVSWNVMIDGYAQHGFPCEALMLFRELLAKGEPKPDEITVVATLSACSQIGALESGRWIHVFIKRSRIRVNVKVCTALIDMYSKCGSLEEAVSVFNDAPRKDVVAWNAMIAGYAVHGYSQDALRLFDEMQGTAGLQPTDITFVATLQACAHAGLVEEGVRMFESMGQEYGIKPKIEHYGCLVSLLGRAGRLKQAYEIIKNMEMEADSVIWSSLLGSCKLHGDFVLGKEIAEYLIRRNITNSGIYVLLSNMYASVSDYEGVAKVRSLMKEKTIVKEPGVSAIEVDDRVHEFRAGDRNHLQSKEIYTMVRKMSERIKSCGYVPDTDAVLQDLEETEKEESLEVHSERLAIAYGLISTKPGSPLRIFKNLRVCSDCHTVTKLISKITGRKIVMRDRNRFHHFVDGSCSCGDFCGPCKRRTDQILSDWSKKGKAGIWSRSCTA</sequence>
<reference evidence="5" key="1">
    <citation type="submission" date="2021-01" db="EMBL/GenBank/DDBJ databases">
        <authorList>
            <consortium name="Genoscope - CEA"/>
            <person name="William W."/>
        </authorList>
    </citation>
    <scope>NUCLEOTIDE SEQUENCE</scope>
</reference>
<dbReference type="PANTHER" id="PTHR47926">
    <property type="entry name" value="PENTATRICOPEPTIDE REPEAT-CONTAINING PROTEIN"/>
    <property type="match status" value="1"/>
</dbReference>
<dbReference type="Pfam" id="PF14432">
    <property type="entry name" value="DYW_deaminase"/>
    <property type="match status" value="1"/>
</dbReference>
<dbReference type="KEGG" id="bna:106410434"/>
<dbReference type="FunFam" id="1.25.40.10:FF:001958">
    <property type="entry name" value="Pentatricopeptide repeat-containing protein"/>
    <property type="match status" value="1"/>
</dbReference>
<dbReference type="Gene3D" id="1.25.40.10">
    <property type="entry name" value="Tetratricopeptide repeat domain"/>
    <property type="match status" value="4"/>
</dbReference>
<dbReference type="InterPro" id="IPR046960">
    <property type="entry name" value="PPR_At4g14850-like_plant"/>
</dbReference>
<dbReference type="OrthoDB" id="185373at2759"/>
<evidence type="ECO:0000256" key="1">
    <source>
        <dbReference type="ARBA" id="ARBA00006643"/>
    </source>
</evidence>
<dbReference type="InterPro" id="IPR002885">
    <property type="entry name" value="PPR_rpt"/>
</dbReference>
<proteinExistence type="inferred from homology"/>
<dbReference type="Pfam" id="PF01535">
    <property type="entry name" value="PPR"/>
    <property type="match status" value="3"/>
</dbReference>
<dbReference type="PANTHER" id="PTHR47926:SF456">
    <property type="entry name" value="PENTATRICOPEPTIDE REPEAT-CONTAINING PROTEIN ELI1, CHLOROPLASTIC"/>
    <property type="match status" value="1"/>
</dbReference>
<name>A0A816TFJ0_BRANA</name>
<dbReference type="Proteomes" id="UP001295469">
    <property type="component" value="Chromosome A06"/>
</dbReference>
<evidence type="ECO:0000256" key="3">
    <source>
        <dbReference type="PROSITE-ProRule" id="PRU00708"/>
    </source>
</evidence>
<dbReference type="GO" id="GO:0009451">
    <property type="term" value="P:RNA modification"/>
    <property type="evidence" value="ECO:0007669"/>
    <property type="project" value="InterPro"/>
</dbReference>
<feature type="repeat" description="PPR" evidence="3">
    <location>
        <begin position="298"/>
        <end position="328"/>
    </location>
</feature>
<dbReference type="InterPro" id="IPR046848">
    <property type="entry name" value="E_motif"/>
</dbReference>
<protein>
    <submittedName>
        <fullName evidence="5">(rape) hypothetical protein</fullName>
    </submittedName>
</protein>
<dbReference type="Pfam" id="PF13041">
    <property type="entry name" value="PPR_2"/>
    <property type="match status" value="1"/>
</dbReference>
<dbReference type="Pfam" id="PF20431">
    <property type="entry name" value="E_motif"/>
    <property type="match status" value="1"/>
</dbReference>
<dbReference type="EMBL" id="HG994360">
    <property type="protein sequence ID" value="CAF2091564.1"/>
    <property type="molecule type" value="Genomic_DNA"/>
</dbReference>
<evidence type="ECO:0000256" key="2">
    <source>
        <dbReference type="ARBA" id="ARBA00022737"/>
    </source>
</evidence>
<dbReference type="FunFam" id="1.25.40.10:FF:000454">
    <property type="entry name" value="Pentatricopeptide repeat-containing protein At3g47530"/>
    <property type="match status" value="1"/>
</dbReference>